<dbReference type="Proteomes" id="UP000647836">
    <property type="component" value="Unassembled WGS sequence"/>
</dbReference>
<sequence>MIRNFAVLVNEPKPAKAKKTEIKKTAFTKSQSQPKQEAKKRSRHIPLSVRFTVLRRDGHKCVSCGKSPPEVTLEVDHKEPFSKGGTNDISNLQTLCFECNRGKGASS</sequence>
<dbReference type="InterPro" id="IPR002711">
    <property type="entry name" value="HNH"/>
</dbReference>
<evidence type="ECO:0000313" key="4">
    <source>
        <dbReference type="Proteomes" id="UP000647836"/>
    </source>
</evidence>
<dbReference type="EMBL" id="JADEXF010000707">
    <property type="protein sequence ID" value="MBE9107002.1"/>
    <property type="molecule type" value="Genomic_DNA"/>
</dbReference>
<keyword evidence="3" id="KW-0540">Nuclease</keyword>
<dbReference type="PANTHER" id="PTHR33877:SF2">
    <property type="entry name" value="OS07G0170200 PROTEIN"/>
    <property type="match status" value="1"/>
</dbReference>
<dbReference type="Gene3D" id="1.10.30.50">
    <property type="match status" value="1"/>
</dbReference>
<organism evidence="3 4">
    <name type="scientific">Nostoc cf. edaphicum LEGE 07299</name>
    <dbReference type="NCBI Taxonomy" id="2777974"/>
    <lineage>
        <taxon>Bacteria</taxon>
        <taxon>Bacillati</taxon>
        <taxon>Cyanobacteriota</taxon>
        <taxon>Cyanophyceae</taxon>
        <taxon>Nostocales</taxon>
        <taxon>Nostocaceae</taxon>
        <taxon>Nostoc</taxon>
    </lineage>
</organism>
<dbReference type="Pfam" id="PF01844">
    <property type="entry name" value="HNH"/>
    <property type="match status" value="1"/>
</dbReference>
<evidence type="ECO:0000313" key="3">
    <source>
        <dbReference type="EMBL" id="MBE9107002.1"/>
    </source>
</evidence>
<evidence type="ECO:0000259" key="2">
    <source>
        <dbReference type="SMART" id="SM00507"/>
    </source>
</evidence>
<keyword evidence="3" id="KW-0378">Hydrolase</keyword>
<name>A0ABR9U2V6_9NOSO</name>
<feature type="domain" description="HNH nuclease" evidence="2">
    <location>
        <begin position="48"/>
        <end position="101"/>
    </location>
</feature>
<feature type="region of interest" description="Disordered" evidence="1">
    <location>
        <begin position="17"/>
        <end position="44"/>
    </location>
</feature>
<reference evidence="3 4" key="1">
    <citation type="submission" date="2020-10" db="EMBL/GenBank/DDBJ databases">
        <authorList>
            <person name="Castelo-Branco R."/>
            <person name="Eusebio N."/>
            <person name="Adriana R."/>
            <person name="Vieira A."/>
            <person name="Brugerolle De Fraissinette N."/>
            <person name="Rezende De Castro R."/>
            <person name="Schneider M.P."/>
            <person name="Vasconcelos V."/>
            <person name="Leao P.N."/>
        </authorList>
    </citation>
    <scope>NUCLEOTIDE SEQUENCE [LARGE SCALE GENOMIC DNA]</scope>
    <source>
        <strain evidence="3 4">LEGE 07299</strain>
    </source>
</reference>
<dbReference type="SMART" id="SM00507">
    <property type="entry name" value="HNHc"/>
    <property type="match status" value="1"/>
</dbReference>
<evidence type="ECO:0000256" key="1">
    <source>
        <dbReference type="SAM" id="MobiDB-lite"/>
    </source>
</evidence>
<keyword evidence="3" id="KW-0255">Endonuclease</keyword>
<keyword evidence="4" id="KW-1185">Reference proteome</keyword>
<dbReference type="GO" id="GO:0004519">
    <property type="term" value="F:endonuclease activity"/>
    <property type="evidence" value="ECO:0007669"/>
    <property type="project" value="UniProtKB-KW"/>
</dbReference>
<dbReference type="InterPro" id="IPR003615">
    <property type="entry name" value="HNH_nuc"/>
</dbReference>
<dbReference type="CDD" id="cd00085">
    <property type="entry name" value="HNHc"/>
    <property type="match status" value="1"/>
</dbReference>
<dbReference type="InterPro" id="IPR052892">
    <property type="entry name" value="NA-targeting_endonuclease"/>
</dbReference>
<gene>
    <name evidence="3" type="ORF">IQ229_19335</name>
</gene>
<dbReference type="PANTHER" id="PTHR33877">
    <property type="entry name" value="SLL1193 PROTEIN"/>
    <property type="match status" value="1"/>
</dbReference>
<accession>A0ABR9U2V6</accession>
<comment type="caution">
    <text evidence="3">The sequence shown here is derived from an EMBL/GenBank/DDBJ whole genome shotgun (WGS) entry which is preliminary data.</text>
</comment>
<protein>
    <submittedName>
        <fullName evidence="3">HNH endonuclease</fullName>
    </submittedName>
</protein>
<proteinExistence type="predicted"/>